<dbReference type="EMBL" id="CP024899">
    <property type="protein sequence ID" value="ATX67442.1"/>
    <property type="molecule type" value="Genomic_DNA"/>
</dbReference>
<dbReference type="STRING" id="441209.GCA_001870665_03453"/>
<evidence type="ECO:0000313" key="2">
    <source>
        <dbReference type="Proteomes" id="UP000228948"/>
    </source>
</evidence>
<dbReference type="RefSeq" id="WP_071482425.1">
    <property type="nucleotide sequence ID" value="NZ_SODJ01000007.1"/>
</dbReference>
<gene>
    <name evidence="1" type="ORF">BG454_17835</name>
</gene>
<proteinExistence type="predicted"/>
<keyword evidence="2" id="KW-1185">Reference proteome</keyword>
<protein>
    <submittedName>
        <fullName evidence="1">Uncharacterized protein</fullName>
    </submittedName>
</protein>
<accession>A0A2K8KDB2</accession>
<sequence length="72" mass="7981">MARSETRDLLCDSHHEQRKALGEIASPCAYDKVRFGPRSVVQGPFGEIARTVGATALHVNERYMLQKEPAAL</sequence>
<evidence type="ECO:0000313" key="1">
    <source>
        <dbReference type="EMBL" id="ATX67442.1"/>
    </source>
</evidence>
<organism evidence="1 2">
    <name type="scientific">Roseinatronobacter bogoriensis subsp. barguzinensis</name>
    <dbReference type="NCBI Taxonomy" id="441209"/>
    <lineage>
        <taxon>Bacteria</taxon>
        <taxon>Pseudomonadati</taxon>
        <taxon>Pseudomonadota</taxon>
        <taxon>Alphaproteobacteria</taxon>
        <taxon>Rhodobacterales</taxon>
        <taxon>Paracoccaceae</taxon>
        <taxon>Roseinatronobacter</taxon>
    </lineage>
</organism>
<reference evidence="1 2" key="1">
    <citation type="submission" date="2017-11" db="EMBL/GenBank/DDBJ databases">
        <title>Revised Sequence and Annotation of the Rhodobaca barguzinensis strain alga05 Genome.</title>
        <authorList>
            <person name="Kopejtka K."/>
            <person name="Tomasch J.M."/>
            <person name="Bunk B."/>
            <person name="Koblizek M."/>
        </authorList>
    </citation>
    <scope>NUCLEOTIDE SEQUENCE [LARGE SCALE GENOMIC DNA]</scope>
    <source>
        <strain evidence="2">alga05</strain>
    </source>
</reference>
<dbReference type="KEGG" id="rbg:BG454_17835"/>
<name>A0A2K8KDB2_9RHOB</name>
<dbReference type="AlphaFoldDB" id="A0A2K8KDB2"/>
<dbReference type="Proteomes" id="UP000228948">
    <property type="component" value="Chromosome"/>
</dbReference>